<evidence type="ECO:0000256" key="1">
    <source>
        <dbReference type="SAM" id="Phobius"/>
    </source>
</evidence>
<dbReference type="Proteomes" id="UP000664265">
    <property type="component" value="Unassembled WGS sequence"/>
</dbReference>
<keyword evidence="1" id="KW-0812">Transmembrane</keyword>
<reference evidence="2 3" key="1">
    <citation type="submission" date="2021-01" db="EMBL/GenBank/DDBJ databases">
        <title>Prevotella A2931 sp. nov.</title>
        <authorList>
            <person name="Buhl M."/>
            <person name="Oberhettinger P."/>
        </authorList>
    </citation>
    <scope>NUCLEOTIDE SEQUENCE [LARGE SCALE GENOMIC DNA]</scope>
    <source>
        <strain evidence="2 3">A2931</strain>
    </source>
</reference>
<gene>
    <name evidence="2" type="ORF">JHU38_10675</name>
</gene>
<protein>
    <recommendedName>
        <fullName evidence="4">DUF1772 domain-containing protein</fullName>
    </recommendedName>
</protein>
<comment type="caution">
    <text evidence="2">The sequence shown here is derived from an EMBL/GenBank/DDBJ whole genome shotgun (WGS) entry which is preliminary data.</text>
</comment>
<evidence type="ECO:0000313" key="3">
    <source>
        <dbReference type="Proteomes" id="UP000664265"/>
    </source>
</evidence>
<sequence>MKNAILLITGAVITLLFLLFAVPLFESMYYEREFSNEMFNENVYLMISVVTAVVAWGVAGVYYFVINSVRFSRWYHWMVMLAIAAFVAPTINYIYADSIFTALDYDFTHQLWSFASVNLVVEVVLFMVASFSMRWWSTNCRHTPIPE</sequence>
<feature type="transmembrane region" description="Helical" evidence="1">
    <location>
        <begin position="77"/>
        <end position="96"/>
    </location>
</feature>
<keyword evidence="3" id="KW-1185">Reference proteome</keyword>
<dbReference type="RefSeq" id="WP_107582837.1">
    <property type="nucleotide sequence ID" value="NZ_JAERMS010000043.1"/>
</dbReference>
<accession>A0ABS3M7S2</accession>
<name>A0ABS3M7S2_9BACT</name>
<keyword evidence="1" id="KW-1133">Transmembrane helix</keyword>
<dbReference type="EMBL" id="JAERMS010000043">
    <property type="protein sequence ID" value="MBO1364222.1"/>
    <property type="molecule type" value="Genomic_DNA"/>
</dbReference>
<organism evidence="2 3">
    <name type="scientific">Prevotella illustrans</name>
    <dbReference type="NCBI Taxonomy" id="2800387"/>
    <lineage>
        <taxon>Bacteria</taxon>
        <taxon>Pseudomonadati</taxon>
        <taxon>Bacteroidota</taxon>
        <taxon>Bacteroidia</taxon>
        <taxon>Bacteroidales</taxon>
        <taxon>Prevotellaceae</taxon>
        <taxon>Prevotella</taxon>
    </lineage>
</organism>
<feature type="transmembrane region" description="Helical" evidence="1">
    <location>
        <begin position="43"/>
        <end position="65"/>
    </location>
</feature>
<proteinExistence type="predicted"/>
<evidence type="ECO:0008006" key="4">
    <source>
        <dbReference type="Google" id="ProtNLM"/>
    </source>
</evidence>
<evidence type="ECO:0000313" key="2">
    <source>
        <dbReference type="EMBL" id="MBO1364222.1"/>
    </source>
</evidence>
<keyword evidence="1" id="KW-0472">Membrane</keyword>
<feature type="transmembrane region" description="Helical" evidence="1">
    <location>
        <begin position="111"/>
        <end position="131"/>
    </location>
</feature>